<dbReference type="InterPro" id="IPR036388">
    <property type="entry name" value="WH-like_DNA-bd_sf"/>
</dbReference>
<protein>
    <submittedName>
        <fullName evidence="2">Uncharacterized protein</fullName>
    </submittedName>
</protein>
<dbReference type="InterPro" id="IPR009057">
    <property type="entry name" value="Homeodomain-like_sf"/>
</dbReference>
<gene>
    <name evidence="2" type="ORF">TELCIR_18538</name>
</gene>
<dbReference type="EMBL" id="KZ356422">
    <property type="protein sequence ID" value="PIO59982.1"/>
    <property type="molecule type" value="Genomic_DNA"/>
</dbReference>
<dbReference type="Gene3D" id="1.10.10.10">
    <property type="entry name" value="Winged helix-like DNA-binding domain superfamily/Winged helix DNA-binding domain"/>
    <property type="match status" value="1"/>
</dbReference>
<dbReference type="OrthoDB" id="5866631at2759"/>
<keyword evidence="3" id="KW-1185">Reference proteome</keyword>
<evidence type="ECO:0000256" key="1">
    <source>
        <dbReference type="ARBA" id="ARBA00004123"/>
    </source>
</evidence>
<dbReference type="Pfam" id="PF13384">
    <property type="entry name" value="HTH_23"/>
    <property type="match status" value="1"/>
</dbReference>
<feature type="non-terminal residue" evidence="2">
    <location>
        <position position="121"/>
    </location>
</feature>
<evidence type="ECO:0000313" key="3">
    <source>
        <dbReference type="Proteomes" id="UP000230423"/>
    </source>
</evidence>
<sequence length="121" mass="13819">MERRTETLESTRRAIVNMKEAGMKDATVARISKIPERTVSSILSRFRERGTVANEPRNAEACETFGVAEPITGPEPQHIWEELERRCAKQPCTNKDQKFAQLVKEWNAISTEAIRTSSNHY</sequence>
<organism evidence="2 3">
    <name type="scientific">Teladorsagia circumcincta</name>
    <name type="common">Brown stomach worm</name>
    <name type="synonym">Ostertagia circumcincta</name>
    <dbReference type="NCBI Taxonomy" id="45464"/>
    <lineage>
        <taxon>Eukaryota</taxon>
        <taxon>Metazoa</taxon>
        <taxon>Ecdysozoa</taxon>
        <taxon>Nematoda</taxon>
        <taxon>Chromadorea</taxon>
        <taxon>Rhabditida</taxon>
        <taxon>Rhabditina</taxon>
        <taxon>Rhabditomorpha</taxon>
        <taxon>Strongyloidea</taxon>
        <taxon>Trichostrongylidae</taxon>
        <taxon>Teladorsagia</taxon>
    </lineage>
</organism>
<proteinExistence type="predicted"/>
<reference evidence="2 3" key="1">
    <citation type="submission" date="2015-09" db="EMBL/GenBank/DDBJ databases">
        <title>Draft genome of the parasitic nematode Teladorsagia circumcincta isolate WARC Sus (inbred).</title>
        <authorList>
            <person name="Mitreva M."/>
        </authorList>
    </citation>
    <scope>NUCLEOTIDE SEQUENCE [LARGE SCALE GENOMIC DNA]</scope>
    <source>
        <strain evidence="2 3">S</strain>
    </source>
</reference>
<dbReference type="GO" id="GO:0005634">
    <property type="term" value="C:nucleus"/>
    <property type="evidence" value="ECO:0007669"/>
    <property type="project" value="UniProtKB-SubCell"/>
</dbReference>
<accession>A0A2G9TR86</accession>
<comment type="subcellular location">
    <subcellularLocation>
        <location evidence="1">Nucleus</location>
    </subcellularLocation>
</comment>
<dbReference type="AlphaFoldDB" id="A0A2G9TR86"/>
<dbReference type="SUPFAM" id="SSF46689">
    <property type="entry name" value="Homeodomain-like"/>
    <property type="match status" value="1"/>
</dbReference>
<dbReference type="Proteomes" id="UP000230423">
    <property type="component" value="Unassembled WGS sequence"/>
</dbReference>
<name>A0A2G9TR86_TELCI</name>
<evidence type="ECO:0000313" key="2">
    <source>
        <dbReference type="EMBL" id="PIO59982.1"/>
    </source>
</evidence>